<name>A0A6M4J9U0_9MOLU</name>
<dbReference type="KEGG" id="mmir:HLA87_03180"/>
<gene>
    <name evidence="1" type="ORF">HLA87_03180</name>
</gene>
<accession>A0A6M4J9U0</accession>
<proteinExistence type="predicted"/>
<evidence type="ECO:0000313" key="1">
    <source>
        <dbReference type="EMBL" id="QJR43764.1"/>
    </source>
</evidence>
<keyword evidence="2" id="KW-1185">Reference proteome</keyword>
<organism evidence="1 2">
    <name type="scientific">Mycoplasma miroungigenitalium</name>
    <dbReference type="NCBI Taxonomy" id="754515"/>
    <lineage>
        <taxon>Bacteria</taxon>
        <taxon>Bacillati</taxon>
        <taxon>Mycoplasmatota</taxon>
        <taxon>Mollicutes</taxon>
        <taxon>Mycoplasmataceae</taxon>
        <taxon>Mycoplasma</taxon>
    </lineage>
</organism>
<evidence type="ECO:0000313" key="2">
    <source>
        <dbReference type="Proteomes" id="UP000500686"/>
    </source>
</evidence>
<sequence>MKKKDFIYFRIWYHNSCCHHKYSSNIDSNYRLEQDKKILNSVKNMKASKFAPELLPIFLIHGSESKRINYQIIEANDSTGSVTFKVIGPEEAIKFFPDKYQICIKFATAKDDLDALI</sequence>
<reference evidence="1 2" key="1">
    <citation type="submission" date="2020-05" db="EMBL/GenBank/DDBJ databases">
        <title>Novel Mycoplasma species detected in Mirounga angustirostris (northern elephant seal) from the USA.</title>
        <authorList>
            <person name="Volokhov D.V."/>
        </authorList>
    </citation>
    <scope>NUCLEOTIDE SEQUENCE [LARGE SCALE GENOMIC DNA]</scope>
    <source>
        <strain evidence="1 2">Mirounga ES2806-GEN</strain>
    </source>
</reference>
<dbReference type="AlphaFoldDB" id="A0A6M4J9U0"/>
<dbReference type="Proteomes" id="UP000500686">
    <property type="component" value="Chromosome"/>
</dbReference>
<protein>
    <submittedName>
        <fullName evidence="1">Uncharacterized protein</fullName>
    </submittedName>
</protein>
<dbReference type="EMBL" id="CP053096">
    <property type="protein sequence ID" value="QJR43764.1"/>
    <property type="molecule type" value="Genomic_DNA"/>
</dbReference>
<dbReference type="RefSeq" id="WP_171111863.1">
    <property type="nucleotide sequence ID" value="NZ_CP053096.1"/>
</dbReference>